<gene>
    <name evidence="1" type="ORF">MmTuc01_0438</name>
</gene>
<dbReference type="AlphaFoldDB" id="M1Q0T0"/>
<sequence>MAQSFDFSFVSSFSYSIPVMKCLIWYMKRWNAAGMKCHRGKDLHIKIKIKSIAKEPG</sequence>
<proteinExistence type="predicted"/>
<dbReference type="BioCyc" id="MMAZ1236903:G139K-426-MONOMER"/>
<dbReference type="Proteomes" id="UP000011718">
    <property type="component" value="Chromosome"/>
</dbReference>
<evidence type="ECO:0000313" key="1">
    <source>
        <dbReference type="EMBL" id="AGF95875.1"/>
    </source>
</evidence>
<name>M1Q0T0_METMZ</name>
<dbReference type="KEGG" id="mmaz:MmTuc01_0438"/>
<reference evidence="1 2" key="1">
    <citation type="journal article" date="2013" name="Genome Announc.">
        <title>Complete Genome of a Methanosarcina mazei Strain Isolated from Sediment Samples from an Amazonian Flooded Area.</title>
        <authorList>
            <person name="Assis das Gracas D."/>
            <person name="Thiago Juca Ramos R."/>
            <person name="Vieira Araujo A.C."/>
            <person name="Zahlouth R."/>
            <person name="Ribeiro Carneiro A."/>
            <person name="Souza Lopes T."/>
            <person name="Azevedo Barauna R."/>
            <person name="Azevedo V."/>
            <person name="Cruz Schneider M.P."/>
            <person name="Pellizari V.H."/>
            <person name="Silva A."/>
        </authorList>
    </citation>
    <scope>NUCLEOTIDE SEQUENCE [LARGE SCALE GENOMIC DNA]</scope>
    <source>
        <strain evidence="1 2">Tuc01</strain>
    </source>
</reference>
<organism evidence="1 2">
    <name type="scientific">Methanosarcina mazei Tuc01</name>
    <dbReference type="NCBI Taxonomy" id="1236903"/>
    <lineage>
        <taxon>Archaea</taxon>
        <taxon>Methanobacteriati</taxon>
        <taxon>Methanobacteriota</taxon>
        <taxon>Stenosarchaea group</taxon>
        <taxon>Methanomicrobia</taxon>
        <taxon>Methanosarcinales</taxon>
        <taxon>Methanosarcinaceae</taxon>
        <taxon>Methanosarcina</taxon>
    </lineage>
</organism>
<accession>M1Q0T0</accession>
<dbReference type="HOGENOM" id="CLU_2985701_0_0_2"/>
<dbReference type="EMBL" id="CP004144">
    <property type="protein sequence ID" value="AGF95875.1"/>
    <property type="molecule type" value="Genomic_DNA"/>
</dbReference>
<protein>
    <submittedName>
        <fullName evidence="1">Uncharacterized protein</fullName>
    </submittedName>
</protein>
<evidence type="ECO:0000313" key="2">
    <source>
        <dbReference type="Proteomes" id="UP000011718"/>
    </source>
</evidence>